<organism evidence="1 2">
    <name type="scientific">Mycolicibacterium thermoresistibile</name>
    <name type="common">Mycobacterium thermoresistibile</name>
    <dbReference type="NCBI Taxonomy" id="1797"/>
    <lineage>
        <taxon>Bacteria</taxon>
        <taxon>Bacillati</taxon>
        <taxon>Actinomycetota</taxon>
        <taxon>Actinomycetes</taxon>
        <taxon>Mycobacteriales</taxon>
        <taxon>Mycobacteriaceae</taxon>
        <taxon>Mycolicibacterium</taxon>
    </lineage>
</organism>
<reference evidence="1 2" key="1">
    <citation type="journal article" date="2016" name="Genome Announc.">
        <title>Draft Genome Sequences of Five Rapidly Growing Mycobacterium Species, M. thermoresistibile, M. fortuitum subsp. acetamidolyticum, M. canariasense, M. brisbanense, and M. novocastrense.</title>
        <authorList>
            <person name="Katahira K."/>
            <person name="Ogura Y."/>
            <person name="Gotoh Y."/>
            <person name="Hayashi T."/>
        </authorList>
    </citation>
    <scope>NUCLEOTIDE SEQUENCE [LARGE SCALE GENOMIC DNA]</scope>
    <source>
        <strain evidence="1 2">JCM6362</strain>
    </source>
</reference>
<comment type="caution">
    <text evidence="1">The sequence shown here is derived from an EMBL/GenBank/DDBJ whole genome shotgun (WGS) entry which is preliminary data.</text>
</comment>
<dbReference type="EMBL" id="BCTB01000049">
    <property type="protein sequence ID" value="GAT16883.1"/>
    <property type="molecule type" value="Genomic_DNA"/>
</dbReference>
<dbReference type="AlphaFoldDB" id="A0A117INH8"/>
<gene>
    <name evidence="1" type="ORF">RMCT_3852</name>
</gene>
<evidence type="ECO:0000313" key="2">
    <source>
        <dbReference type="Proteomes" id="UP000069654"/>
    </source>
</evidence>
<sequence>MTQRSVTSEESARVGLFDRLRRSRTTRRAGHDRESDLTYLRRWVAEHGGAEGGVEGFIEPKTTVTDVTVVLVAADGQWTRRPAGGEAGARRLADRLKIPVYDVEKVGYPQRMRDYDARRRIERKRAARRELEER</sequence>
<evidence type="ECO:0000313" key="1">
    <source>
        <dbReference type="EMBL" id="GAT16883.1"/>
    </source>
</evidence>
<dbReference type="STRING" id="1797.RMCT_3852"/>
<protein>
    <submittedName>
        <fullName evidence="1">Uncharacterized protein</fullName>
    </submittedName>
</protein>
<dbReference type="Proteomes" id="UP000069654">
    <property type="component" value="Unassembled WGS sequence"/>
</dbReference>
<accession>A0A117INH8</accession>
<name>A0A117INH8_MYCTH</name>
<proteinExistence type="predicted"/>
<reference evidence="2" key="2">
    <citation type="submission" date="2016-02" db="EMBL/GenBank/DDBJ databases">
        <title>Draft genome sequence of five rapidly growing Mycobacterium species.</title>
        <authorList>
            <person name="Katahira K."/>
            <person name="Gotou Y."/>
            <person name="Iida K."/>
            <person name="Ogura Y."/>
            <person name="Hayashi T."/>
        </authorList>
    </citation>
    <scope>NUCLEOTIDE SEQUENCE [LARGE SCALE GENOMIC DNA]</scope>
    <source>
        <strain evidence="2">JCM6362</strain>
    </source>
</reference>